<dbReference type="CDD" id="cd07302">
    <property type="entry name" value="CHD"/>
    <property type="match status" value="1"/>
</dbReference>
<proteinExistence type="predicted"/>
<dbReference type="Gene3D" id="3.30.70.1230">
    <property type="entry name" value="Nucleotide cyclase"/>
    <property type="match status" value="1"/>
</dbReference>
<feature type="transmembrane region" description="Helical" evidence="1">
    <location>
        <begin position="389"/>
        <end position="407"/>
    </location>
</feature>
<dbReference type="InterPro" id="IPR029787">
    <property type="entry name" value="Nucleotide_cyclase"/>
</dbReference>
<keyword evidence="1" id="KW-0812">Transmembrane</keyword>
<dbReference type="OrthoDB" id="338211at2"/>
<dbReference type="InterPro" id="IPR011623">
    <property type="entry name" value="7TMR_DISM_rcpt_extracell_dom1"/>
</dbReference>
<dbReference type="GO" id="GO:0035556">
    <property type="term" value="P:intracellular signal transduction"/>
    <property type="evidence" value="ECO:0007669"/>
    <property type="project" value="InterPro"/>
</dbReference>
<keyword evidence="1" id="KW-1133">Transmembrane helix</keyword>
<dbReference type="Pfam" id="PF00211">
    <property type="entry name" value="Guanylate_cyc"/>
    <property type="match status" value="1"/>
</dbReference>
<dbReference type="KEGG" id="laj:A0128_14360"/>
<dbReference type="Proteomes" id="UP000094197">
    <property type="component" value="Chromosome 1"/>
</dbReference>
<name>A0A1D7UZC7_9LEPT</name>
<evidence type="ECO:0000313" key="4">
    <source>
        <dbReference type="Proteomes" id="UP000094197"/>
    </source>
</evidence>
<evidence type="ECO:0000256" key="1">
    <source>
        <dbReference type="SAM" id="Phobius"/>
    </source>
</evidence>
<feature type="transmembrane region" description="Helical" evidence="1">
    <location>
        <begin position="240"/>
        <end position="256"/>
    </location>
</feature>
<dbReference type="SUPFAM" id="SSF49785">
    <property type="entry name" value="Galactose-binding domain-like"/>
    <property type="match status" value="1"/>
</dbReference>
<dbReference type="EMBL" id="CP015217">
    <property type="protein sequence ID" value="AOP34924.1"/>
    <property type="molecule type" value="Genomic_DNA"/>
</dbReference>
<dbReference type="GO" id="GO:0006171">
    <property type="term" value="P:cAMP biosynthetic process"/>
    <property type="evidence" value="ECO:0007669"/>
    <property type="project" value="TreeGrafter"/>
</dbReference>
<feature type="transmembrane region" description="Helical" evidence="1">
    <location>
        <begin position="361"/>
        <end position="380"/>
    </location>
</feature>
<dbReference type="SMART" id="SM00044">
    <property type="entry name" value="CYCc"/>
    <property type="match status" value="1"/>
</dbReference>
<feature type="domain" description="Guanylate cyclase" evidence="2">
    <location>
        <begin position="463"/>
        <end position="589"/>
    </location>
</feature>
<gene>
    <name evidence="3" type="ORF">A0128_14360</name>
</gene>
<feature type="transmembrane region" description="Helical" evidence="1">
    <location>
        <begin position="214"/>
        <end position="233"/>
    </location>
</feature>
<sequence>MLNRRDSFFLNTFFVLCILTFTSCGPSGNSKIPPRAEKGILDLREWDFNSDGIVKLDGEWSFVWKQLLLSKPNTILPDAKSYFVPVPDIWNSYKEIEGVDSAAAYGYGTFTLKILLNDNQTTLGLRFQDVGTAGAIWVDGKKLIRSGVVGTDENTSRPQYLPRYVDFQTSGNEVLIQVEVSNFHHFKGGIWETVRLGSKKNIQDDRENRSATEMFLFGSISIMALYHFGLFSLRRKDNSSLFFGLFCFVIVVRLLMTGERFILQKFPDIPWELGSKVEYLSFYLAWPIFQKYMDSIFPGDMPTFVLKICSAIVGFFSLIILFFPTKIFALTLIPYQGMLLLYLPFFFFWLGRFIYRKRDGAIIAGIGVLALIAAAINDILQSQTLVSNGYYLPIGLFSFIFAQSYMLSLKFSSAFVSIENLSADLTRTNQSYSRFVPLEFLKFLGKKNITEIELGDQTQREMTILFSDIRSFTQLSERMTPKDNFDFLNSYMGRMGPIIRKHGGFVDKYLGDGIMALFPDSPDDAVEAAKEMKSALEEHNQSRLERNYDPIRIGIGIHTGVLMLGTIGEEARMDGTVISDAVNLASRIEGLTKEYGVDILLSDESYQKIRNRKKYIFQELGKVSVKGKQNSVGVYEVK</sequence>
<dbReference type="Gene3D" id="2.60.120.260">
    <property type="entry name" value="Galactose-binding domain-like"/>
    <property type="match status" value="1"/>
</dbReference>
<evidence type="ECO:0000313" key="3">
    <source>
        <dbReference type="EMBL" id="AOP34924.1"/>
    </source>
</evidence>
<dbReference type="InterPro" id="IPR001054">
    <property type="entry name" value="A/G_cyclase"/>
</dbReference>
<dbReference type="GO" id="GO:0004016">
    <property type="term" value="F:adenylate cyclase activity"/>
    <property type="evidence" value="ECO:0007669"/>
    <property type="project" value="UniProtKB-ARBA"/>
</dbReference>
<keyword evidence="4" id="KW-1185">Reference proteome</keyword>
<keyword evidence="1" id="KW-0472">Membrane</keyword>
<dbReference type="SUPFAM" id="SSF55073">
    <property type="entry name" value="Nucleotide cyclase"/>
    <property type="match status" value="1"/>
</dbReference>
<feature type="transmembrane region" description="Helical" evidence="1">
    <location>
        <begin position="335"/>
        <end position="355"/>
    </location>
</feature>
<dbReference type="PANTHER" id="PTHR43081:SF1">
    <property type="entry name" value="ADENYLATE CYCLASE, TERMINAL-DIFFERENTIATION SPECIFIC"/>
    <property type="match status" value="1"/>
</dbReference>
<feature type="transmembrane region" description="Helical" evidence="1">
    <location>
        <begin position="304"/>
        <end position="323"/>
    </location>
</feature>
<accession>A0A1D7UZC7</accession>
<dbReference type="PROSITE" id="PS50125">
    <property type="entry name" value="GUANYLATE_CYCLASE_2"/>
    <property type="match status" value="1"/>
</dbReference>
<dbReference type="RefSeq" id="WP_069608142.1">
    <property type="nucleotide sequence ID" value="NZ_CP015217.1"/>
</dbReference>
<protein>
    <submittedName>
        <fullName evidence="3">Adenylate cyclase</fullName>
    </submittedName>
</protein>
<dbReference type="InterPro" id="IPR050697">
    <property type="entry name" value="Adenylyl/Guanylyl_Cyclase_3/4"/>
</dbReference>
<dbReference type="PROSITE" id="PS51257">
    <property type="entry name" value="PROKAR_LIPOPROTEIN"/>
    <property type="match status" value="1"/>
</dbReference>
<evidence type="ECO:0000259" key="2">
    <source>
        <dbReference type="PROSITE" id="PS50125"/>
    </source>
</evidence>
<reference evidence="3 4" key="1">
    <citation type="submission" date="2016-04" db="EMBL/GenBank/DDBJ databases">
        <title>Complete genome seqeunce of Leptospira alstonii serovar Room22.</title>
        <authorList>
            <person name="Nally J.E."/>
            <person name="Bayles D.O."/>
            <person name="Hurley D."/>
            <person name="Fanning S."/>
            <person name="McMahon B.J."/>
            <person name="Arent Z."/>
        </authorList>
    </citation>
    <scope>NUCLEOTIDE SEQUENCE [LARGE SCALE GENOMIC DNA]</scope>
    <source>
        <strain evidence="3 4">GWTS #1</strain>
    </source>
</reference>
<dbReference type="Pfam" id="PF07695">
    <property type="entry name" value="7TMR-DISM_7TM"/>
    <property type="match status" value="1"/>
</dbReference>
<dbReference type="AlphaFoldDB" id="A0A1D7UZC7"/>
<organism evidence="3 4">
    <name type="scientific">Leptospira tipperaryensis</name>
    <dbReference type="NCBI Taxonomy" id="2564040"/>
    <lineage>
        <taxon>Bacteria</taxon>
        <taxon>Pseudomonadati</taxon>
        <taxon>Spirochaetota</taxon>
        <taxon>Spirochaetia</taxon>
        <taxon>Leptospirales</taxon>
        <taxon>Leptospiraceae</taxon>
        <taxon>Leptospira</taxon>
    </lineage>
</organism>
<dbReference type="PANTHER" id="PTHR43081">
    <property type="entry name" value="ADENYLATE CYCLASE, TERMINAL-DIFFERENTIATION SPECIFIC-RELATED"/>
    <property type="match status" value="1"/>
</dbReference>
<dbReference type="InterPro" id="IPR008979">
    <property type="entry name" value="Galactose-bd-like_sf"/>
</dbReference>